<keyword evidence="4" id="KW-0539">Nucleus</keyword>
<accession>A0AAQ3L1K6</accession>
<dbReference type="Proteomes" id="UP001327560">
    <property type="component" value="Chromosome 8"/>
</dbReference>
<gene>
    <name evidence="8" type="ORF">Cni_G25253</name>
</gene>
<dbReference type="GO" id="GO:0009734">
    <property type="term" value="P:auxin-activated signaling pathway"/>
    <property type="evidence" value="ECO:0007669"/>
    <property type="project" value="UniProtKB-KW"/>
</dbReference>
<evidence type="ECO:0000256" key="3">
    <source>
        <dbReference type="ARBA" id="ARBA00022786"/>
    </source>
</evidence>
<evidence type="ECO:0000256" key="2">
    <source>
        <dbReference type="ARBA" id="ARBA00004906"/>
    </source>
</evidence>
<dbReference type="InterPro" id="IPR036047">
    <property type="entry name" value="F-box-like_dom_sf"/>
</dbReference>
<comment type="subcellular location">
    <subcellularLocation>
        <location evidence="1">Nucleus</location>
    </subcellularLocation>
</comment>
<dbReference type="CDD" id="cd22159">
    <property type="entry name" value="F-box_AtTIR1-like"/>
    <property type="match status" value="1"/>
</dbReference>
<dbReference type="SUPFAM" id="SSF81383">
    <property type="entry name" value="F-box domain"/>
    <property type="match status" value="1"/>
</dbReference>
<dbReference type="Pfam" id="PF18791">
    <property type="entry name" value="Transp_inhibit"/>
    <property type="match status" value="1"/>
</dbReference>
<comment type="pathway">
    <text evidence="2">Protein modification; protein ubiquitination.</text>
</comment>
<sequence length="582" mass="64539">MARGFRWTPAASFPDEVWEHVFSFLPGDADRNAAALVCRAWNRIERRSRQRVFIGNCYAVAPAAAVQRFPAVRAAAIKGKPHFADFNLVPRDWGGGAEAWVEAMAEGWPLLEELRFKRMVVTDDCLELIARSFKNFRVLSLISCDGFSTAGLAAIAANCRNLRVLNLHENEVEDNCPNWISHFPESFTSLVTLNIACLEGEVNISILERLISRCPNLKTLRLNHAVPLERLAGLLHRVPQLVDLGTGKFSAEHHPELFSKLQLAFSHFKHLKSLSGIWEGGPSYLPAIYPVCEGLTSLNLCDAIVQSSELLELVSRCKNLQRLWVMDLIEDNGLIAVASSCKFLRELRVLPSDPYGLAQPISLTEHGLVAVSAGCQMLQSVLYFCRQMTNAALLTIANNRPKLTCFRLCIIDPHTPDYITQEPLDAGFGAIVESCKDLRRLSLSGLLTDHVFKTIGASANCLEMLSVAFAGDGDAGLHYILSGCKSLRKLEIRDCPFGDKPLLDNAAKLETMRSLWMSSCSVTLGACRVLAQKMPRLNVEVIDERNGGLLDSRSDDCPVEKLYIYRTIAGPRTDTPRCVWTV</sequence>
<dbReference type="InterPro" id="IPR001810">
    <property type="entry name" value="F-box_dom"/>
</dbReference>
<dbReference type="SUPFAM" id="SSF52047">
    <property type="entry name" value="RNI-like"/>
    <property type="match status" value="1"/>
</dbReference>
<evidence type="ECO:0000256" key="1">
    <source>
        <dbReference type="ARBA" id="ARBA00004123"/>
    </source>
</evidence>
<evidence type="ECO:0000259" key="7">
    <source>
        <dbReference type="SMART" id="SM00256"/>
    </source>
</evidence>
<dbReference type="InterPro" id="IPR041567">
    <property type="entry name" value="COI1_F-box"/>
</dbReference>
<dbReference type="Gene3D" id="1.20.1280.50">
    <property type="match status" value="1"/>
</dbReference>
<dbReference type="Gene3D" id="3.80.10.10">
    <property type="entry name" value="Ribonuclease Inhibitor"/>
    <property type="match status" value="1"/>
</dbReference>
<organism evidence="8 9">
    <name type="scientific">Canna indica</name>
    <name type="common">Indian-shot</name>
    <dbReference type="NCBI Taxonomy" id="4628"/>
    <lineage>
        <taxon>Eukaryota</taxon>
        <taxon>Viridiplantae</taxon>
        <taxon>Streptophyta</taxon>
        <taxon>Embryophyta</taxon>
        <taxon>Tracheophyta</taxon>
        <taxon>Spermatophyta</taxon>
        <taxon>Magnoliopsida</taxon>
        <taxon>Liliopsida</taxon>
        <taxon>Zingiberales</taxon>
        <taxon>Cannaceae</taxon>
        <taxon>Canna</taxon>
    </lineage>
</organism>
<name>A0AAQ3L1K6_9LILI</name>
<comment type="subunit">
    <text evidence="6">Part of a SCF (SKP1-cullin-F-box) protein ligase complex. May interact with auxin and auxin-responsive proteins.</text>
</comment>
<dbReference type="Pfam" id="PF18511">
    <property type="entry name" value="F-box_5"/>
    <property type="match status" value="1"/>
</dbReference>
<feature type="domain" description="F-box" evidence="7">
    <location>
        <begin position="13"/>
        <end position="54"/>
    </location>
</feature>
<protein>
    <submittedName>
        <fullName evidence="8">Transport inhibitor response 1-like protein Os05g0150500 isoform X1</fullName>
    </submittedName>
</protein>
<dbReference type="GO" id="GO:0019005">
    <property type="term" value="C:SCF ubiquitin ligase complex"/>
    <property type="evidence" value="ECO:0007669"/>
    <property type="project" value="TreeGrafter"/>
</dbReference>
<evidence type="ECO:0000313" key="9">
    <source>
        <dbReference type="Proteomes" id="UP001327560"/>
    </source>
</evidence>
<dbReference type="AlphaFoldDB" id="A0AAQ3L1K6"/>
<keyword evidence="9" id="KW-1185">Reference proteome</keyword>
<dbReference type="InterPro" id="IPR006553">
    <property type="entry name" value="Leu-rich_rpt_Cys-con_subtyp"/>
</dbReference>
<dbReference type="FunFam" id="3.80.10.10:FF:000029">
    <property type="entry name" value="Transport inhibitor response 1"/>
    <property type="match status" value="1"/>
</dbReference>
<keyword evidence="3" id="KW-0833">Ubl conjugation pathway</keyword>
<dbReference type="SMART" id="SM00256">
    <property type="entry name" value="FBOX"/>
    <property type="match status" value="1"/>
</dbReference>
<evidence type="ECO:0000313" key="8">
    <source>
        <dbReference type="EMBL" id="WOL16466.1"/>
    </source>
</evidence>
<evidence type="ECO:0000256" key="6">
    <source>
        <dbReference type="ARBA" id="ARBA00064183"/>
    </source>
</evidence>
<dbReference type="SMART" id="SM00367">
    <property type="entry name" value="LRR_CC"/>
    <property type="match status" value="5"/>
</dbReference>
<reference evidence="8 9" key="1">
    <citation type="submission" date="2023-10" db="EMBL/GenBank/DDBJ databases">
        <title>Chromosome-scale genome assembly provides insights into flower coloration mechanisms of Canna indica.</title>
        <authorList>
            <person name="Li C."/>
        </authorList>
    </citation>
    <scope>NUCLEOTIDE SEQUENCE [LARGE SCALE GENOMIC DNA]</scope>
    <source>
        <tissue evidence="8">Flower</tissue>
    </source>
</reference>
<evidence type="ECO:0000256" key="5">
    <source>
        <dbReference type="ARBA" id="ARBA00023294"/>
    </source>
</evidence>
<dbReference type="GO" id="GO:0005634">
    <property type="term" value="C:nucleus"/>
    <property type="evidence" value="ECO:0007669"/>
    <property type="project" value="UniProtKB-SubCell"/>
</dbReference>
<proteinExistence type="predicted"/>
<evidence type="ECO:0000256" key="4">
    <source>
        <dbReference type="ARBA" id="ARBA00023242"/>
    </source>
</evidence>
<dbReference type="GO" id="GO:0031146">
    <property type="term" value="P:SCF-dependent proteasomal ubiquitin-dependent protein catabolic process"/>
    <property type="evidence" value="ECO:0007669"/>
    <property type="project" value="TreeGrafter"/>
</dbReference>
<dbReference type="PANTHER" id="PTHR16134">
    <property type="entry name" value="F-BOX/TPR REPEAT PROTEIN POF3"/>
    <property type="match status" value="1"/>
</dbReference>
<dbReference type="InterPro" id="IPR032675">
    <property type="entry name" value="LRR_dom_sf"/>
</dbReference>
<dbReference type="InterPro" id="IPR041101">
    <property type="entry name" value="Transp_inhibit"/>
</dbReference>
<keyword evidence="5" id="KW-0927">Auxin signaling pathway</keyword>
<dbReference type="PANTHER" id="PTHR16134:SF66">
    <property type="entry name" value="PROTEIN TRANSPORT INHIBITOR RESPONSE 1"/>
    <property type="match status" value="1"/>
</dbReference>
<dbReference type="EMBL" id="CP136897">
    <property type="protein sequence ID" value="WOL16466.1"/>
    <property type="molecule type" value="Genomic_DNA"/>
</dbReference>